<evidence type="ECO:0000256" key="5">
    <source>
        <dbReference type="ARBA" id="ARBA00022842"/>
    </source>
</evidence>
<dbReference type="Proteomes" id="UP001199795">
    <property type="component" value="Unassembled WGS sequence"/>
</dbReference>
<feature type="domain" description="Chorismate-utilising enzyme C-terminal" evidence="9">
    <location>
        <begin position="203"/>
        <end position="454"/>
    </location>
</feature>
<dbReference type="InterPro" id="IPR006805">
    <property type="entry name" value="Anth_synth_I_N"/>
</dbReference>
<dbReference type="InterPro" id="IPR015890">
    <property type="entry name" value="Chorismate_C"/>
</dbReference>
<dbReference type="InterPro" id="IPR019999">
    <property type="entry name" value="Anth_synth_I-like"/>
</dbReference>
<comment type="function">
    <text evidence="7">Part of a heterotetrameric complex that catalyzes the two-step biosynthesis of anthranilate, an intermediate in the biosynthesis of L-tryptophan. In the first step, the glutamine-binding beta subunit (TrpG) of anthranilate synthase (AS) provides the glutamine amidotransferase activity which generates ammonia as a substrate that, along with chorismate, is used in the second step, catalyzed by the large alpha subunit of AS (TrpE) to produce anthranilate. In the absence of TrpG, TrpE can synthesize anthranilate directly from chorismate and high concentrations of ammonia.</text>
</comment>
<comment type="subunit">
    <text evidence="2">Heterotetramer consisting of two non-identical subunits: a beta subunit (TrpG) and a large alpha subunit (TrpE).</text>
</comment>
<evidence type="ECO:0000256" key="1">
    <source>
        <dbReference type="ARBA" id="ARBA00001946"/>
    </source>
</evidence>
<evidence type="ECO:0000313" key="11">
    <source>
        <dbReference type="EMBL" id="MCF7569211.1"/>
    </source>
</evidence>
<evidence type="ECO:0000259" key="10">
    <source>
        <dbReference type="Pfam" id="PF04715"/>
    </source>
</evidence>
<protein>
    <recommendedName>
        <fullName evidence="3">Anthranilate synthase component 1</fullName>
    </recommendedName>
</protein>
<comment type="cofactor">
    <cofactor evidence="1">
        <name>Mg(2+)</name>
        <dbReference type="ChEBI" id="CHEBI:18420"/>
    </cofactor>
</comment>
<evidence type="ECO:0000313" key="12">
    <source>
        <dbReference type="Proteomes" id="UP001199795"/>
    </source>
</evidence>
<dbReference type="PANTHER" id="PTHR11236:SF48">
    <property type="entry name" value="ISOCHORISMATE SYNTHASE MENF"/>
    <property type="match status" value="1"/>
</dbReference>
<dbReference type="InterPro" id="IPR005801">
    <property type="entry name" value="ADC_synthase"/>
</dbReference>
<evidence type="ECO:0000256" key="4">
    <source>
        <dbReference type="ARBA" id="ARBA00022723"/>
    </source>
</evidence>
<evidence type="ECO:0000256" key="3">
    <source>
        <dbReference type="ARBA" id="ARBA00020653"/>
    </source>
</evidence>
<evidence type="ECO:0000256" key="6">
    <source>
        <dbReference type="ARBA" id="ARBA00023239"/>
    </source>
</evidence>
<sequence>MEKFSLYTHHKRILTDTITPVTVYYKIRDKYPNSILLESGDYHRNHKNFSYICFNPIASIKVENEVISETFPDGSSTSIEIKDGVNVVDEIYNFTKKFNTKSEDNFKFINNGIFGYTAYDAVRYFEDVEIGKKENSVIIPDMYYAVYQNIIAINHFKNEAYIFAHCYEGAKNNIDEIDKLINVQNFASYKFNSKGGIMSNLTDEEFKEHVELAKKHCQRGDVFQLVLSRRFSQEFTGDDFNIYRALRSINPSPYLFYFDYGDFKIFGSSPEAQLIVEDGLAEIHPIAGTYKRTGDYEKDEVLAEKLKNDDKENAEHVMLVDLARNDLSRHGSQVKVETYREVQFFSHVIHLVSKVTGIKHDTTSTMQVVADTFPAGTLSGAPKHRAMQLIEDYEKTSRGFYGGAIGFMDFDGNFNHAIMIRTFLSKDYKLNWQAGAGLVSKSNKEDELQEVYNKLGALTKAIKLAEDI</sequence>
<organism evidence="11 12">
    <name type="scientific">Wocania arenilitoris</name>
    <dbReference type="NCBI Taxonomy" id="2044858"/>
    <lineage>
        <taxon>Bacteria</taxon>
        <taxon>Pseudomonadati</taxon>
        <taxon>Bacteroidota</taxon>
        <taxon>Flavobacteriia</taxon>
        <taxon>Flavobacteriales</taxon>
        <taxon>Flavobacteriaceae</taxon>
        <taxon>Wocania</taxon>
    </lineage>
</organism>
<gene>
    <name evidence="11" type="ORF">L3X37_12680</name>
</gene>
<keyword evidence="6" id="KW-0456">Lyase</keyword>
<dbReference type="RefSeq" id="WP_237240545.1">
    <property type="nucleotide sequence ID" value="NZ_JAKKDU010000016.1"/>
</dbReference>
<keyword evidence="5" id="KW-0460">Magnesium</keyword>
<feature type="domain" description="Anthranilate synthase component I N-terminal" evidence="10">
    <location>
        <begin position="16"/>
        <end position="162"/>
    </location>
</feature>
<keyword evidence="12" id="KW-1185">Reference proteome</keyword>
<dbReference type="EMBL" id="JAKKDU010000016">
    <property type="protein sequence ID" value="MCF7569211.1"/>
    <property type="molecule type" value="Genomic_DNA"/>
</dbReference>
<dbReference type="PRINTS" id="PR00095">
    <property type="entry name" value="ANTSNTHASEI"/>
</dbReference>
<dbReference type="GO" id="GO:0046872">
    <property type="term" value="F:metal ion binding"/>
    <property type="evidence" value="ECO:0007669"/>
    <property type="project" value="UniProtKB-KW"/>
</dbReference>
<dbReference type="Pfam" id="PF00425">
    <property type="entry name" value="Chorismate_bind"/>
    <property type="match status" value="1"/>
</dbReference>
<dbReference type="GO" id="GO:0000162">
    <property type="term" value="P:L-tryptophan biosynthetic process"/>
    <property type="evidence" value="ECO:0007669"/>
    <property type="project" value="TreeGrafter"/>
</dbReference>
<dbReference type="SUPFAM" id="SSF56322">
    <property type="entry name" value="ADC synthase"/>
    <property type="match status" value="1"/>
</dbReference>
<accession>A0AAE3JP03</accession>
<dbReference type="AlphaFoldDB" id="A0AAE3JP03"/>
<evidence type="ECO:0000256" key="7">
    <source>
        <dbReference type="ARBA" id="ARBA00025634"/>
    </source>
</evidence>
<evidence type="ECO:0000256" key="8">
    <source>
        <dbReference type="ARBA" id="ARBA00047683"/>
    </source>
</evidence>
<dbReference type="GO" id="GO:0004049">
    <property type="term" value="F:anthranilate synthase activity"/>
    <property type="evidence" value="ECO:0007669"/>
    <property type="project" value="UniProtKB-EC"/>
</dbReference>
<evidence type="ECO:0000259" key="9">
    <source>
        <dbReference type="Pfam" id="PF00425"/>
    </source>
</evidence>
<proteinExistence type="predicted"/>
<name>A0AAE3JP03_9FLAO</name>
<comment type="caution">
    <text evidence="11">The sequence shown here is derived from an EMBL/GenBank/DDBJ whole genome shotgun (WGS) entry which is preliminary data.</text>
</comment>
<comment type="catalytic activity">
    <reaction evidence="8">
        <text>chorismate + L-glutamine = anthranilate + pyruvate + L-glutamate + H(+)</text>
        <dbReference type="Rhea" id="RHEA:21732"/>
        <dbReference type="ChEBI" id="CHEBI:15361"/>
        <dbReference type="ChEBI" id="CHEBI:15378"/>
        <dbReference type="ChEBI" id="CHEBI:16567"/>
        <dbReference type="ChEBI" id="CHEBI:29748"/>
        <dbReference type="ChEBI" id="CHEBI:29985"/>
        <dbReference type="ChEBI" id="CHEBI:58359"/>
        <dbReference type="EC" id="4.1.3.27"/>
    </reaction>
</comment>
<dbReference type="Gene3D" id="3.60.120.10">
    <property type="entry name" value="Anthranilate synthase"/>
    <property type="match status" value="1"/>
</dbReference>
<dbReference type="Pfam" id="PF04715">
    <property type="entry name" value="Anth_synt_I_N"/>
    <property type="match status" value="1"/>
</dbReference>
<evidence type="ECO:0000256" key="2">
    <source>
        <dbReference type="ARBA" id="ARBA00011575"/>
    </source>
</evidence>
<reference evidence="11" key="1">
    <citation type="submission" date="2022-01" db="EMBL/GenBank/DDBJ databases">
        <title>Draft genome sequence of Sabulilitoribacter arenilitoris KCTC 52401.</title>
        <authorList>
            <person name="Oh J.-S."/>
        </authorList>
    </citation>
    <scope>NUCLEOTIDE SEQUENCE</scope>
    <source>
        <strain evidence="11">HMF6543</strain>
    </source>
</reference>
<dbReference type="PANTHER" id="PTHR11236">
    <property type="entry name" value="AMINOBENZOATE/ANTHRANILATE SYNTHASE"/>
    <property type="match status" value="1"/>
</dbReference>
<keyword evidence="4" id="KW-0479">Metal-binding</keyword>